<keyword evidence="2" id="KW-0805">Transcription regulation</keyword>
<dbReference type="KEGG" id="zju:107435596"/>
<dbReference type="PANTHER" id="PTHR31636">
    <property type="entry name" value="OSJNBA0084A10.13 PROTEIN-RELATED"/>
    <property type="match status" value="1"/>
</dbReference>
<dbReference type="InParanoid" id="A0A6P4AYB2"/>
<sequence length="599" mass="67235">MEDITFCFEQFSYDGVEDKLGSTDKDFESTKKINIGKNFVLHGAEDQQVSIGNNSLCSDYPFYGDGCLQEGFPFSKHQQELQQQQQSISDCGLLDDLHFDAFSPPLQTCIEEIEKFGKFPTTIPNVEAKKEKENPFPLAALELLKNYGSGFKRLNAERIVEPNNDAAACIEMENQGLSTEEIVRVAGARFIQYTSQAGEVPSMPSHPFELSLLGLSHEEIKDVELVELLLASAEKVGCQQFERASKLLNQCDILSSNTGNPVQRLVYYFSEALRERIDRETGRFALKGLGDKGAFDIDEAIMPLNLINLAFLTGIPFCQLVQFSATQAILENVSEAKKIHIIDLRIKNGVQWTVLMQALTSRKECPLELLKISAVGTTRKNLIEDTGKRLLSFAQSLNLPFSFKTVMVRDMVDLKEDLFELDADETVAVYSPYTLKSMLPQPNTLESLMKMIRNIKPCVMVVAEIEGNHNSPAFVNRFTEAFFFFGAYFDCLEAFLKRDDPNRMIAESLYLGRSISNIVATEGEKRQTRHVKINVWRAFFARFGLLEAEFSTASLYQAKLLVNSSSCGSSCTFDMNGKCLLVGWKGTPLLSVSVWKFLT</sequence>
<evidence type="ECO:0000256" key="5">
    <source>
        <dbReference type="PROSITE-ProRule" id="PRU01191"/>
    </source>
</evidence>
<evidence type="ECO:0000256" key="4">
    <source>
        <dbReference type="ARBA" id="ARBA00023242"/>
    </source>
</evidence>
<organism evidence="6 7">
    <name type="scientific">Ziziphus jujuba</name>
    <name type="common">Chinese jujube</name>
    <name type="synonym">Ziziphus sativa</name>
    <dbReference type="NCBI Taxonomy" id="326968"/>
    <lineage>
        <taxon>Eukaryota</taxon>
        <taxon>Viridiplantae</taxon>
        <taxon>Streptophyta</taxon>
        <taxon>Embryophyta</taxon>
        <taxon>Tracheophyta</taxon>
        <taxon>Spermatophyta</taxon>
        <taxon>Magnoliopsida</taxon>
        <taxon>eudicotyledons</taxon>
        <taxon>Gunneridae</taxon>
        <taxon>Pentapetalae</taxon>
        <taxon>rosids</taxon>
        <taxon>fabids</taxon>
        <taxon>Rosales</taxon>
        <taxon>Rhamnaceae</taxon>
        <taxon>Paliureae</taxon>
        <taxon>Ziziphus</taxon>
    </lineage>
</organism>
<evidence type="ECO:0000313" key="6">
    <source>
        <dbReference type="Proteomes" id="UP001652623"/>
    </source>
</evidence>
<keyword evidence="4" id="KW-0539">Nucleus</keyword>
<proteinExistence type="inferred from homology"/>
<accession>A0A6P4AYB2</accession>
<dbReference type="InterPro" id="IPR005202">
    <property type="entry name" value="TF_GRAS"/>
</dbReference>
<evidence type="ECO:0000256" key="3">
    <source>
        <dbReference type="ARBA" id="ARBA00023163"/>
    </source>
</evidence>
<evidence type="ECO:0000256" key="1">
    <source>
        <dbReference type="ARBA" id="ARBA00004123"/>
    </source>
</evidence>
<name>A0A6P4AYB2_ZIZJJ</name>
<feature type="region of interest" description="SAW" evidence="5">
    <location>
        <begin position="520"/>
        <end position="596"/>
    </location>
</feature>
<comment type="similarity">
    <text evidence="5">Belongs to the GRAS family.</text>
</comment>
<evidence type="ECO:0000313" key="7">
    <source>
        <dbReference type="RefSeq" id="XP_015902714.3"/>
    </source>
</evidence>
<comment type="caution">
    <text evidence="5">Lacks conserved residue(s) required for the propagation of feature annotation.</text>
</comment>
<dbReference type="Pfam" id="PF03514">
    <property type="entry name" value="GRAS"/>
    <property type="match status" value="1"/>
</dbReference>
<keyword evidence="6" id="KW-1185">Reference proteome</keyword>
<protein>
    <submittedName>
        <fullName evidence="7">DELLA protein RGL1</fullName>
    </submittedName>
</protein>
<reference evidence="7" key="1">
    <citation type="submission" date="2025-08" db="UniProtKB">
        <authorList>
            <consortium name="RefSeq"/>
        </authorList>
    </citation>
    <scope>IDENTIFICATION</scope>
    <source>
        <tissue evidence="7">Seedling</tissue>
    </source>
</reference>
<feature type="region of interest" description="Leucine repeat II (LRII)" evidence="5">
    <location>
        <begin position="385"/>
        <end position="417"/>
    </location>
</feature>
<dbReference type="Proteomes" id="UP001652623">
    <property type="component" value="Chromosome 11"/>
</dbReference>
<dbReference type="PROSITE" id="PS50985">
    <property type="entry name" value="GRAS"/>
    <property type="match status" value="1"/>
</dbReference>
<dbReference type="AlphaFoldDB" id="A0A6P4AYB2"/>
<feature type="short sequence motif" description="VHIID" evidence="5">
    <location>
        <begin position="339"/>
        <end position="343"/>
    </location>
</feature>
<comment type="subcellular location">
    <subcellularLocation>
        <location evidence="1">Nucleus</location>
    </subcellularLocation>
</comment>
<gene>
    <name evidence="7" type="primary">LOC107435596</name>
</gene>
<keyword evidence="3" id="KW-0804">Transcription</keyword>
<dbReference type="GO" id="GO:0005634">
    <property type="term" value="C:nucleus"/>
    <property type="evidence" value="ECO:0007669"/>
    <property type="project" value="UniProtKB-SubCell"/>
</dbReference>
<evidence type="ECO:0000256" key="2">
    <source>
        <dbReference type="ARBA" id="ARBA00023015"/>
    </source>
</evidence>
<dbReference type="RefSeq" id="XP_015902714.3">
    <property type="nucleotide sequence ID" value="XM_016047228.3"/>
</dbReference>
<dbReference type="GeneID" id="107435596"/>